<dbReference type="Proteomes" id="UP000189818">
    <property type="component" value="Unassembled WGS sequence"/>
</dbReference>
<accession>A0A1T5B1A5</accession>
<sequence>MTDFFGPWKMLQDQAMHMHRTAVDAAFRAMGSGEQFDNAAKAAKELADMQVQAWERWMAMWGVDKK</sequence>
<evidence type="ECO:0008006" key="3">
    <source>
        <dbReference type="Google" id="ProtNLM"/>
    </source>
</evidence>
<protein>
    <recommendedName>
        <fullName evidence="3">Phasin family protein</fullName>
    </recommendedName>
</protein>
<organism evidence="1 2">
    <name type="scientific">Rhizorhabdus histidinilytica</name>
    <dbReference type="NCBI Taxonomy" id="439228"/>
    <lineage>
        <taxon>Bacteria</taxon>
        <taxon>Pseudomonadati</taxon>
        <taxon>Pseudomonadota</taxon>
        <taxon>Alphaproteobacteria</taxon>
        <taxon>Sphingomonadales</taxon>
        <taxon>Sphingomonadaceae</taxon>
        <taxon>Rhizorhabdus</taxon>
    </lineage>
</organism>
<dbReference type="OrthoDB" id="7573322at2"/>
<proteinExistence type="predicted"/>
<dbReference type="STRING" id="439228.SAMN06295920_102406"/>
<dbReference type="AlphaFoldDB" id="A0A1T5B1A5"/>
<dbReference type="RefSeq" id="WP_079647147.1">
    <property type="nucleotide sequence ID" value="NZ_FUYM01000002.1"/>
</dbReference>
<evidence type="ECO:0000313" key="1">
    <source>
        <dbReference type="EMBL" id="SKB40994.1"/>
    </source>
</evidence>
<reference evidence="2" key="1">
    <citation type="submission" date="2017-02" db="EMBL/GenBank/DDBJ databases">
        <authorList>
            <person name="Varghese N."/>
            <person name="Submissions S."/>
        </authorList>
    </citation>
    <scope>NUCLEOTIDE SEQUENCE [LARGE SCALE GENOMIC DNA]</scope>
    <source>
        <strain evidence="2">UM2</strain>
    </source>
</reference>
<gene>
    <name evidence="1" type="ORF">SAMN06295920_102406</name>
</gene>
<evidence type="ECO:0000313" key="2">
    <source>
        <dbReference type="Proteomes" id="UP000189818"/>
    </source>
</evidence>
<keyword evidence="2" id="KW-1185">Reference proteome</keyword>
<name>A0A1T5B1A5_9SPHN</name>
<dbReference type="EMBL" id="FUYM01000002">
    <property type="protein sequence ID" value="SKB40994.1"/>
    <property type="molecule type" value="Genomic_DNA"/>
</dbReference>